<name>A0A095SVK1_9FLAO</name>
<dbReference type="Proteomes" id="UP000029554">
    <property type="component" value="Unassembled WGS sequence"/>
</dbReference>
<evidence type="ECO:0000313" key="3">
    <source>
        <dbReference type="Proteomes" id="UP000029554"/>
    </source>
</evidence>
<reference evidence="2 3" key="1">
    <citation type="submission" date="2014-09" db="EMBL/GenBank/DDBJ databases">
        <title>Whole Genome Shotgun of Flavobacterium aquatile LMG 4008.</title>
        <authorList>
            <person name="Gale A.N."/>
            <person name="Pipes S.E."/>
            <person name="Newman J.D."/>
        </authorList>
    </citation>
    <scope>NUCLEOTIDE SEQUENCE [LARGE SCALE GENOMIC DNA]</scope>
    <source>
        <strain evidence="2 3">LMG 4008</strain>
    </source>
</reference>
<sequence>MRDLLIEKMYEITKKPYQKFFKKGTPWNITPSELIQYNQDSLGFHLGCFLLKYNFQMQPKLEDHDVIHVLTNTSVSVPEEIAMQFFLLGNGKKSAYLFMVITIGTIFYPTQIKQFIKNFNRGKSAHRIHDLDFQKMLVIPIKTIQTTFNIK</sequence>
<keyword evidence="1" id="KW-0472">Membrane</keyword>
<dbReference type="EMBL" id="JRHH01000002">
    <property type="protein sequence ID" value="KGD68701.1"/>
    <property type="molecule type" value="Genomic_DNA"/>
</dbReference>
<keyword evidence="1" id="KW-1133">Transmembrane helix</keyword>
<dbReference type="STRING" id="1453498.LG45_03385"/>
<protein>
    <recommendedName>
        <fullName evidence="4">Ubiquinone biosynthesis protein COQ4</fullName>
    </recommendedName>
</protein>
<dbReference type="RefSeq" id="WP_035124372.1">
    <property type="nucleotide sequence ID" value="NZ_JRHH01000002.1"/>
</dbReference>
<organism evidence="2 3">
    <name type="scientific">Flavobacterium aquatile LMG 4008 = ATCC 11947</name>
    <dbReference type="NCBI Taxonomy" id="1453498"/>
    <lineage>
        <taxon>Bacteria</taxon>
        <taxon>Pseudomonadati</taxon>
        <taxon>Bacteroidota</taxon>
        <taxon>Flavobacteriia</taxon>
        <taxon>Flavobacteriales</taxon>
        <taxon>Flavobacteriaceae</taxon>
        <taxon>Flavobacterium</taxon>
    </lineage>
</organism>
<evidence type="ECO:0008006" key="4">
    <source>
        <dbReference type="Google" id="ProtNLM"/>
    </source>
</evidence>
<feature type="transmembrane region" description="Helical" evidence="1">
    <location>
        <begin position="95"/>
        <end position="112"/>
    </location>
</feature>
<proteinExistence type="predicted"/>
<keyword evidence="3" id="KW-1185">Reference proteome</keyword>
<keyword evidence="1" id="KW-0812">Transmembrane</keyword>
<dbReference type="eggNOG" id="COG5031">
    <property type="taxonomic scope" value="Bacteria"/>
</dbReference>
<dbReference type="OrthoDB" id="6157812at2"/>
<accession>A0A095SVK1</accession>
<dbReference type="AlphaFoldDB" id="A0A095SVK1"/>
<evidence type="ECO:0000256" key="1">
    <source>
        <dbReference type="SAM" id="Phobius"/>
    </source>
</evidence>
<evidence type="ECO:0000313" key="2">
    <source>
        <dbReference type="EMBL" id="KGD68701.1"/>
    </source>
</evidence>
<comment type="caution">
    <text evidence="2">The sequence shown here is derived from an EMBL/GenBank/DDBJ whole genome shotgun (WGS) entry which is preliminary data.</text>
</comment>
<gene>
    <name evidence="2" type="ORF">LG45_03385</name>
</gene>